<reference evidence="1" key="1">
    <citation type="journal article" date="2019" name="bioRxiv">
        <title>The Genome of the Zebra Mussel, Dreissena polymorpha: A Resource for Invasive Species Research.</title>
        <authorList>
            <person name="McCartney M.A."/>
            <person name="Auch B."/>
            <person name="Kono T."/>
            <person name="Mallez S."/>
            <person name="Zhang Y."/>
            <person name="Obille A."/>
            <person name="Becker A."/>
            <person name="Abrahante J.E."/>
            <person name="Garbe J."/>
            <person name="Badalamenti J.P."/>
            <person name="Herman A."/>
            <person name="Mangelson H."/>
            <person name="Liachko I."/>
            <person name="Sullivan S."/>
            <person name="Sone E.D."/>
            <person name="Koren S."/>
            <person name="Silverstein K.A.T."/>
            <person name="Beckman K.B."/>
            <person name="Gohl D.M."/>
        </authorList>
    </citation>
    <scope>NUCLEOTIDE SEQUENCE</scope>
    <source>
        <strain evidence="1">Duluth1</strain>
        <tissue evidence="1">Whole animal</tissue>
    </source>
</reference>
<reference evidence="1" key="2">
    <citation type="submission" date="2020-11" db="EMBL/GenBank/DDBJ databases">
        <authorList>
            <person name="McCartney M.A."/>
            <person name="Auch B."/>
            <person name="Kono T."/>
            <person name="Mallez S."/>
            <person name="Becker A."/>
            <person name="Gohl D.M."/>
            <person name="Silverstein K.A.T."/>
            <person name="Koren S."/>
            <person name="Bechman K.B."/>
            <person name="Herman A."/>
            <person name="Abrahante J.E."/>
            <person name="Garbe J."/>
        </authorList>
    </citation>
    <scope>NUCLEOTIDE SEQUENCE</scope>
    <source>
        <strain evidence="1">Duluth1</strain>
        <tissue evidence="1">Whole animal</tissue>
    </source>
</reference>
<dbReference type="EMBL" id="JAIWYP010000003">
    <property type="protein sequence ID" value="KAH3849688.1"/>
    <property type="molecule type" value="Genomic_DNA"/>
</dbReference>
<name>A0A9D4R0J5_DREPO</name>
<organism evidence="1 2">
    <name type="scientific">Dreissena polymorpha</name>
    <name type="common">Zebra mussel</name>
    <name type="synonym">Mytilus polymorpha</name>
    <dbReference type="NCBI Taxonomy" id="45954"/>
    <lineage>
        <taxon>Eukaryota</taxon>
        <taxon>Metazoa</taxon>
        <taxon>Spiralia</taxon>
        <taxon>Lophotrochozoa</taxon>
        <taxon>Mollusca</taxon>
        <taxon>Bivalvia</taxon>
        <taxon>Autobranchia</taxon>
        <taxon>Heteroconchia</taxon>
        <taxon>Euheterodonta</taxon>
        <taxon>Imparidentia</taxon>
        <taxon>Neoheterodontei</taxon>
        <taxon>Myida</taxon>
        <taxon>Dreissenoidea</taxon>
        <taxon>Dreissenidae</taxon>
        <taxon>Dreissena</taxon>
    </lineage>
</organism>
<comment type="caution">
    <text evidence="1">The sequence shown here is derived from an EMBL/GenBank/DDBJ whole genome shotgun (WGS) entry which is preliminary data.</text>
</comment>
<keyword evidence="2" id="KW-1185">Reference proteome</keyword>
<evidence type="ECO:0000313" key="2">
    <source>
        <dbReference type="Proteomes" id="UP000828390"/>
    </source>
</evidence>
<proteinExistence type="predicted"/>
<dbReference type="Proteomes" id="UP000828390">
    <property type="component" value="Unassembled WGS sequence"/>
</dbReference>
<dbReference type="AlphaFoldDB" id="A0A9D4R0J5"/>
<protein>
    <submittedName>
        <fullName evidence="1">Uncharacterized protein</fullName>
    </submittedName>
</protein>
<evidence type="ECO:0000313" key="1">
    <source>
        <dbReference type="EMBL" id="KAH3849688.1"/>
    </source>
</evidence>
<sequence>MVTTIETTTIWHGYNQGNQNHLAWLQPRKPQPFGMVTTKETTTIWYGYNQ</sequence>
<gene>
    <name evidence="1" type="ORF">DPMN_092091</name>
</gene>
<accession>A0A9D4R0J5</accession>